<dbReference type="SUPFAM" id="SSF52540">
    <property type="entry name" value="P-loop containing nucleoside triphosphate hydrolases"/>
    <property type="match status" value="1"/>
</dbReference>
<dbReference type="Pfam" id="PF23242">
    <property type="entry name" value="AAA_lid_TRIP13_C"/>
    <property type="match status" value="1"/>
</dbReference>
<dbReference type="OrthoDB" id="10042665at2759"/>
<gene>
    <name evidence="7" type="ORF">EWB00_008072</name>
</gene>
<keyword evidence="4" id="KW-0469">Meiosis</keyword>
<dbReference type="InterPro" id="IPR044539">
    <property type="entry name" value="Pch2-like"/>
</dbReference>
<dbReference type="Pfam" id="PF10193">
    <property type="entry name" value="Telomere_reg-2"/>
    <property type="match status" value="1"/>
</dbReference>
<comment type="caution">
    <text evidence="7">The sequence shown here is derived from an EMBL/GenBank/DDBJ whole genome shotgun (WGS) entry which is preliminary data.</text>
</comment>
<evidence type="ECO:0000256" key="2">
    <source>
        <dbReference type="ARBA" id="ARBA00022741"/>
    </source>
</evidence>
<name>A0A4Z2CSD6_SCHJA</name>
<dbReference type="PROSITE" id="PS00674">
    <property type="entry name" value="AAA"/>
    <property type="match status" value="1"/>
</dbReference>
<evidence type="ECO:0000256" key="3">
    <source>
        <dbReference type="ARBA" id="ARBA00022840"/>
    </source>
</evidence>
<keyword evidence="3" id="KW-0067">ATP-binding</keyword>
<dbReference type="Gene3D" id="1.25.40.720">
    <property type="entry name" value="Telomere length regulation protein 2, C-terminal domain"/>
    <property type="match status" value="1"/>
</dbReference>
<dbReference type="InterPro" id="IPR003960">
    <property type="entry name" value="ATPase_AAA_CS"/>
</dbReference>
<dbReference type="Gene3D" id="3.40.50.300">
    <property type="entry name" value="P-loop containing nucleotide triphosphate hydrolases"/>
    <property type="match status" value="1"/>
</dbReference>
<protein>
    <submittedName>
        <fullName evidence="7">Pachytene checkpoint protein 2</fullName>
    </submittedName>
</protein>
<dbReference type="InterPro" id="IPR038528">
    <property type="entry name" value="TEL2_C_sf"/>
</dbReference>
<dbReference type="InterPro" id="IPR058249">
    <property type="entry name" value="Pch2_C"/>
</dbReference>
<dbReference type="InterPro" id="IPR003959">
    <property type="entry name" value="ATPase_AAA_core"/>
</dbReference>
<keyword evidence="8" id="KW-1185">Reference proteome</keyword>
<dbReference type="Proteomes" id="UP000311919">
    <property type="component" value="Unassembled WGS sequence"/>
</dbReference>
<dbReference type="EMBL" id="SKCS01000445">
    <property type="protein sequence ID" value="TNN06920.1"/>
    <property type="molecule type" value="Genomic_DNA"/>
</dbReference>
<dbReference type="InterPro" id="IPR019337">
    <property type="entry name" value="Telomere_length_regulation_dom"/>
</dbReference>
<dbReference type="Pfam" id="PF00004">
    <property type="entry name" value="AAA"/>
    <property type="match status" value="1"/>
</dbReference>
<dbReference type="InterPro" id="IPR027417">
    <property type="entry name" value="P-loop_NTPase"/>
</dbReference>
<reference evidence="7 8" key="1">
    <citation type="submission" date="2019-03" db="EMBL/GenBank/DDBJ databases">
        <title>An improved genome assembly of the fluke Schistosoma japonicum.</title>
        <authorList>
            <person name="Hu W."/>
            <person name="Luo F."/>
            <person name="Yin M."/>
            <person name="Mo X."/>
            <person name="Sun C."/>
            <person name="Wu Q."/>
            <person name="Zhu B."/>
            <person name="Xiang M."/>
            <person name="Wang J."/>
            <person name="Wang Y."/>
            <person name="Zhang T."/>
            <person name="Xu B."/>
            <person name="Zheng H."/>
            <person name="Feng Z."/>
        </authorList>
    </citation>
    <scope>NUCLEOTIDE SEQUENCE [LARGE SCALE GENOMIC DNA]</scope>
    <source>
        <strain evidence="7">HuSjv2</strain>
        <tissue evidence="7">Worms</tissue>
    </source>
</reference>
<proteinExistence type="inferred from homology"/>
<sequence length="1290" mass="144903">MCHTYETIKESPTTEMLSLAKFLTEFSKSDIWLECACSLLSRNNIIPKDQLLIVELERFFSELNKVPDFINACINSEEVSSDGSSVFLESRARLLSNVPHYVANVIHENSYFTNVRHFVERILSTFDFNLHVSEVTYQLLGLIVSHLCLAGYSKYVTDFIVGHIQHDSTNFWSKLLVHLNTKSMEMCLSPLAKECPTPEMYHTLSSSFLETSSLTFDAYLRLCRRLFYIRQFKTGNTIRNIFSSFCMAVLKCQSPKKSADLAMKVDEVLGLPALRLWSDLNSLQTASLERRIYLSQILISWFVDFRNPVRADSSINLSHDHLLPDVLNGISIHLGSPRVEIRTLGMVIGEWIVNFFNWIPGDENQELKFEYEELSFLKQIRPYFIPLNKTPNVESTDRNNALTRISQSNETSKIARCSPDTEAKSEHCGVAKHTIDELDSDDDPNSDSSSMIPLPSVSTPNNDNKAPFYLRECLDGMLLSKVEDNRVNIACTLSAEKLIYAHPEAAQELALEFARVLVHIEPPVTPDPEQIARARHRALIAIGVVAPKKCARYLTSEFCQSGYSIGQRMNIISSLTDIACKLYGGKEALLSQKFSSRHQTANNDVLTVSSDNEKKVRRFCKKRSPPSYMINKFAPFAGEFFFPLLKSIPQLSLSSVKGPFAHQDASLLAILLASLGLLYALFRFCYLMEKELANVLLLNNSLKTPTIVEMKEDKIENHLNNNKENIYDSKIQFSFNLSSSSICEHQNLTSDSSLRPIHAEVSISPYNCEEFATIESYVVDFLRRLGPRHIPTVLNTFDNELNLIVCDGEIKKLHQILTNCVVSINLMLDEADGIHDNDAGRSVNLCIAPILVHIYQLVNGDEALPVQELIEFGSESINGGTTWLLPSAEMLGLWESLIFDTDIKLNLLQYAQTALLFADREVSSSVISWNRVILLYGPPGTGKTSLCRALANKLAIRMADRYSSTQLIEINTMNLMSKWFSESARLVTKMFDSIKEYLESHDHLVCLLVDEVESLTAIRTSSMSGCEPSDAIRVVNSVLTQIDQIKRYPNVLIMATSNVTGVIDPAFLDRADVRIFIGPPSPPAIYSIYRTCLYELIRVGLITSTEDSRLLSYQTLASVQFTENQANSLSMELWRLAEHSHGLNGRTLRKLPLLAYAFHLNKVIPDMRYTSVIHYRRIHLPPSESNINSKNNINSSILNETSSSLGNVATSSMCMNESIHSSTIAPAVATVELSSPLLTPIYNCVKSNNDKNVSLDAFIKALRLTVDAQFIELKSLDLATSMKGRLIGSQ</sequence>
<keyword evidence="2" id="KW-0547">Nucleotide-binding</keyword>
<dbReference type="GO" id="GO:0016887">
    <property type="term" value="F:ATP hydrolysis activity"/>
    <property type="evidence" value="ECO:0007669"/>
    <property type="project" value="InterPro"/>
</dbReference>
<evidence type="ECO:0000313" key="7">
    <source>
        <dbReference type="EMBL" id="TNN06920.1"/>
    </source>
</evidence>
<evidence type="ECO:0000259" key="6">
    <source>
        <dbReference type="SMART" id="SM00382"/>
    </source>
</evidence>
<dbReference type="FunFam" id="3.40.50.300:FF:001494">
    <property type="entry name" value="Pachytene checkpoint component Pch2"/>
    <property type="match status" value="1"/>
</dbReference>
<organism evidence="7 8">
    <name type="scientific">Schistosoma japonicum</name>
    <name type="common">Blood fluke</name>
    <dbReference type="NCBI Taxonomy" id="6182"/>
    <lineage>
        <taxon>Eukaryota</taxon>
        <taxon>Metazoa</taxon>
        <taxon>Spiralia</taxon>
        <taxon>Lophotrochozoa</taxon>
        <taxon>Platyhelminthes</taxon>
        <taxon>Trematoda</taxon>
        <taxon>Digenea</taxon>
        <taxon>Strigeidida</taxon>
        <taxon>Schistosomatoidea</taxon>
        <taxon>Schistosomatidae</taxon>
        <taxon>Schistosoma</taxon>
    </lineage>
</organism>
<feature type="domain" description="AAA+ ATPase" evidence="6">
    <location>
        <begin position="929"/>
        <end position="1081"/>
    </location>
</feature>
<comment type="similarity">
    <text evidence="1">Belongs to the AAA ATPase family. PCH2 subfamily.</text>
</comment>
<evidence type="ECO:0000256" key="5">
    <source>
        <dbReference type="SAM" id="MobiDB-lite"/>
    </source>
</evidence>
<accession>A0A4Z2CSD6</accession>
<dbReference type="SMART" id="SM00382">
    <property type="entry name" value="AAA"/>
    <property type="match status" value="1"/>
</dbReference>
<dbReference type="GO" id="GO:0051598">
    <property type="term" value="P:meiotic recombination checkpoint signaling"/>
    <property type="evidence" value="ECO:0007669"/>
    <property type="project" value="TreeGrafter"/>
</dbReference>
<feature type="region of interest" description="Disordered" evidence="5">
    <location>
        <begin position="436"/>
        <end position="459"/>
    </location>
</feature>
<dbReference type="GO" id="GO:0005694">
    <property type="term" value="C:chromosome"/>
    <property type="evidence" value="ECO:0007669"/>
    <property type="project" value="TreeGrafter"/>
</dbReference>
<dbReference type="GO" id="GO:0005634">
    <property type="term" value="C:nucleus"/>
    <property type="evidence" value="ECO:0007669"/>
    <property type="project" value="TreeGrafter"/>
</dbReference>
<evidence type="ECO:0000313" key="8">
    <source>
        <dbReference type="Proteomes" id="UP000311919"/>
    </source>
</evidence>
<dbReference type="GO" id="GO:0007131">
    <property type="term" value="P:reciprocal meiotic recombination"/>
    <property type="evidence" value="ECO:0007669"/>
    <property type="project" value="TreeGrafter"/>
</dbReference>
<evidence type="ECO:0000256" key="1">
    <source>
        <dbReference type="ARBA" id="ARBA00007271"/>
    </source>
</evidence>
<evidence type="ECO:0000256" key="4">
    <source>
        <dbReference type="ARBA" id="ARBA00023254"/>
    </source>
</evidence>
<dbReference type="PANTHER" id="PTHR45991:SF1">
    <property type="entry name" value="PACHYTENE CHECKPOINT PROTEIN 2 HOMOLOG"/>
    <property type="match status" value="1"/>
</dbReference>
<dbReference type="InterPro" id="IPR003593">
    <property type="entry name" value="AAA+_ATPase"/>
</dbReference>
<dbReference type="STRING" id="6182.A0A4Z2CSD6"/>
<dbReference type="PANTHER" id="PTHR45991">
    <property type="entry name" value="PACHYTENE CHECKPOINT PROTEIN 2"/>
    <property type="match status" value="1"/>
</dbReference>
<dbReference type="GO" id="GO:0005524">
    <property type="term" value="F:ATP binding"/>
    <property type="evidence" value="ECO:0007669"/>
    <property type="project" value="UniProtKB-KW"/>
</dbReference>